<organism evidence="2 3">
    <name type="scientific">Saccoglossus kowalevskii</name>
    <name type="common">Acorn worm</name>
    <dbReference type="NCBI Taxonomy" id="10224"/>
    <lineage>
        <taxon>Eukaryota</taxon>
        <taxon>Metazoa</taxon>
        <taxon>Hemichordata</taxon>
        <taxon>Enteropneusta</taxon>
        <taxon>Harrimaniidae</taxon>
        <taxon>Saccoglossus</taxon>
    </lineage>
</organism>
<accession>A0ABM0GS71</accession>
<sequence>MENFSWSRLPDHILAKFFSYIPLVERWKVALVCKSWQTCFDHPNLWQYFKFTFMEPKDKVKLRCLDKYENVLKSVVIEVQENKKKNRDCACEVITRLARCKKRKLQNIKLNFIGQKILFIRGSSDFINALADLFGSPDPNCSLLKEVDLSGISIVYMDDLLNLLADNHPDLEVLNILNNTRTCTVEPHCTLNVVKKCTKLRELGLFYCSISEEVLLELAEVGRASLQKLSVMWREWKYDIDIPDSAWETLTKRNPNLKVHIAVDPTCPLHMIQAILQPHIPIKVLRLDTYTVLHNEVSQAAANYSSTLEEVVVKCIPSVELNQALIKLAASSPNLRLLHCYCILEKVTVETILNSCPRLETYILKVQKQKEPWMPVQVGKK</sequence>
<dbReference type="Gene3D" id="1.20.1280.50">
    <property type="match status" value="1"/>
</dbReference>
<dbReference type="Pfam" id="PF12937">
    <property type="entry name" value="F-box-like"/>
    <property type="match status" value="1"/>
</dbReference>
<dbReference type="PROSITE" id="PS50181">
    <property type="entry name" value="FBOX"/>
    <property type="match status" value="1"/>
</dbReference>
<dbReference type="Proteomes" id="UP000694865">
    <property type="component" value="Unplaced"/>
</dbReference>
<dbReference type="SUPFAM" id="SSF81383">
    <property type="entry name" value="F-box domain"/>
    <property type="match status" value="1"/>
</dbReference>
<dbReference type="InterPro" id="IPR032675">
    <property type="entry name" value="LRR_dom_sf"/>
</dbReference>
<dbReference type="PANTHER" id="PTHR20872">
    <property type="match status" value="1"/>
</dbReference>
<evidence type="ECO:0000313" key="2">
    <source>
        <dbReference type="Proteomes" id="UP000694865"/>
    </source>
</evidence>
<dbReference type="InterPro" id="IPR036047">
    <property type="entry name" value="F-box-like_dom_sf"/>
</dbReference>
<feature type="domain" description="F-box" evidence="1">
    <location>
        <begin position="3"/>
        <end position="49"/>
    </location>
</feature>
<keyword evidence="2" id="KW-1185">Reference proteome</keyword>
<dbReference type="Gene3D" id="3.80.10.10">
    <property type="entry name" value="Ribonuclease Inhibitor"/>
    <property type="match status" value="1"/>
</dbReference>
<protein>
    <submittedName>
        <fullName evidence="3">F-box/LRR-repeat protein 8-like</fullName>
    </submittedName>
</protein>
<gene>
    <name evidence="3" type="primary">LOC100369419</name>
</gene>
<proteinExistence type="predicted"/>
<name>A0ABM0GS71_SACKO</name>
<evidence type="ECO:0000313" key="3">
    <source>
        <dbReference type="RefSeq" id="XP_002736195.1"/>
    </source>
</evidence>
<dbReference type="RefSeq" id="XP_002736195.1">
    <property type="nucleotide sequence ID" value="XM_002736149.1"/>
</dbReference>
<evidence type="ECO:0000259" key="1">
    <source>
        <dbReference type="PROSITE" id="PS50181"/>
    </source>
</evidence>
<dbReference type="InterPro" id="IPR001810">
    <property type="entry name" value="F-box_dom"/>
</dbReference>
<dbReference type="PANTHER" id="PTHR20872:SF1">
    <property type="entry name" value="F-BOX DOMAIN-CONTAINING PROTEIN"/>
    <property type="match status" value="1"/>
</dbReference>
<reference evidence="3" key="1">
    <citation type="submission" date="2025-08" db="UniProtKB">
        <authorList>
            <consortium name="RefSeq"/>
        </authorList>
    </citation>
    <scope>IDENTIFICATION</scope>
    <source>
        <tissue evidence="3">Testes</tissue>
    </source>
</reference>
<dbReference type="GeneID" id="100369419"/>
<dbReference type="SMART" id="SM00256">
    <property type="entry name" value="FBOX"/>
    <property type="match status" value="1"/>
</dbReference>
<dbReference type="SUPFAM" id="SSF52047">
    <property type="entry name" value="RNI-like"/>
    <property type="match status" value="1"/>
</dbReference>